<name>A0A1I6R716_9SPHI</name>
<gene>
    <name evidence="1" type="ORF">SAMN05660206_103146</name>
</gene>
<dbReference type="AlphaFoldDB" id="A0A1I6R716"/>
<keyword evidence="2" id="KW-1185">Reference proteome</keyword>
<evidence type="ECO:0000313" key="2">
    <source>
        <dbReference type="Proteomes" id="UP000198785"/>
    </source>
</evidence>
<dbReference type="STRING" id="683125.SAMN05660206_103146"/>
<reference evidence="1 2" key="1">
    <citation type="submission" date="2016-10" db="EMBL/GenBank/DDBJ databases">
        <authorList>
            <person name="de Groot N.N."/>
        </authorList>
    </citation>
    <scope>NUCLEOTIDE SEQUENCE [LARGE SCALE GENOMIC DNA]</scope>
    <source>
        <strain evidence="1 2">DSM 22789</strain>
    </source>
</reference>
<dbReference type="OrthoDB" id="768080at2"/>
<evidence type="ECO:0000313" key="1">
    <source>
        <dbReference type="EMBL" id="SFS60455.1"/>
    </source>
</evidence>
<sequence length="179" mass="19778">MRKILLLVSLLALSWGSYGQESRQERALARKNHLMIDPIVLIAGPILNVSYERALNEDLGVGLHSLLGLGAMDEMVQFSPFARFYLGGSHGAGFFMEGFVPVTNMEDDYQTYNPEGDYYTIVRDKKTSVGLGIGLGGKWLLKRNLMLEVSGGIGRKLINKGVHSESITGKWMIGFGYAF</sequence>
<accession>A0A1I6R716</accession>
<dbReference type="RefSeq" id="WP_093364277.1">
    <property type="nucleotide sequence ID" value="NZ_FOZZ01000003.1"/>
</dbReference>
<evidence type="ECO:0008006" key="3">
    <source>
        <dbReference type="Google" id="ProtNLM"/>
    </source>
</evidence>
<proteinExistence type="predicted"/>
<dbReference type="EMBL" id="FOZZ01000003">
    <property type="protein sequence ID" value="SFS60455.1"/>
    <property type="molecule type" value="Genomic_DNA"/>
</dbReference>
<dbReference type="Proteomes" id="UP000198785">
    <property type="component" value="Unassembled WGS sequence"/>
</dbReference>
<organism evidence="1 2">
    <name type="scientific">Sphingobacterium wenxiniae</name>
    <dbReference type="NCBI Taxonomy" id="683125"/>
    <lineage>
        <taxon>Bacteria</taxon>
        <taxon>Pseudomonadati</taxon>
        <taxon>Bacteroidota</taxon>
        <taxon>Sphingobacteriia</taxon>
        <taxon>Sphingobacteriales</taxon>
        <taxon>Sphingobacteriaceae</taxon>
        <taxon>Sphingobacterium</taxon>
    </lineage>
</organism>
<protein>
    <recommendedName>
        <fullName evidence="3">DUF3575 domain-containing protein</fullName>
    </recommendedName>
</protein>